<keyword evidence="2" id="KW-1185">Reference proteome</keyword>
<accession>A0A286MQG8</accession>
<protein>
    <submittedName>
        <fullName evidence="1">Uncharacterized protein</fullName>
    </submittedName>
</protein>
<evidence type="ECO:0000313" key="2">
    <source>
        <dbReference type="Proteomes" id="UP000225984"/>
    </source>
</evidence>
<organism evidence="1 2">
    <name type="scientific">Mycobacterium phage GuuelaD</name>
    <dbReference type="NCBI Taxonomy" id="2015819"/>
    <lineage>
        <taxon>Viruses</taxon>
        <taxon>Duplodnaviria</taxon>
        <taxon>Heunggongvirae</taxon>
        <taxon>Uroviricota</taxon>
        <taxon>Caudoviricetes</taxon>
        <taxon>Vilmaviridae</taxon>
        <taxon>Lclasvirinae</taxon>
        <taxon>Faithunavirus</taxon>
        <taxon>Faithunavirus guuelaD</taxon>
    </lineage>
</organism>
<dbReference type="KEGG" id="vg:63209588"/>
<evidence type="ECO:0000313" key="1">
    <source>
        <dbReference type="EMBL" id="ASW31493.1"/>
    </source>
</evidence>
<sequence length="67" mass="7414">MAKVGTVYRKDCEPDCGCSAGPCFDMYVKTLDGWLLVDQYGPQGIVANKPWKRAAGFVRFPPKVSED</sequence>
<dbReference type="EMBL" id="MF324910">
    <property type="protein sequence ID" value="ASW31493.1"/>
    <property type="molecule type" value="Genomic_DNA"/>
</dbReference>
<dbReference type="GeneID" id="63209588"/>
<dbReference type="RefSeq" id="YP_010013028.1">
    <property type="nucleotide sequence ID" value="NC_053508.1"/>
</dbReference>
<reference evidence="1 2" key="1">
    <citation type="submission" date="2017-06" db="EMBL/GenBank/DDBJ databases">
        <authorList>
            <person name="Apiz-Saab J."/>
            <person name="Gonzalez-Montes K.M."/>
            <person name="Diaz-Perez J."/>
            <person name="Fuentes-Cruz G.A."/>
            <person name="Fuster-Rivera J.M."/>
            <person name="Gonzalez-Espada L.V."/>
            <person name="Gonzalez-Perez P.D."/>
            <person name="Hernandez-Morales C.S."/>
            <person name="Hernandez-Rivera R."/>
            <person name="Herrera-DelValle R.J."/>
            <person name="Jaramillo-Criado J.A."/>
            <person name="Lama-Diaz J.M."/>
            <person name="Llavona-Feo P.M."/>
            <person name="Medina-Barreto M.A."/>
            <person name="Melendez-Ortiz M.Y."/>
            <person name="Melendez-Rivera C.M."/>
            <person name="Mercado-Andino A.K."/>
            <person name="Mercado-Delgado A.J."/>
            <person name="Ortiz-DeArmas J.I."/>
            <person name="Ortiz-Ortiz C.P."/>
            <person name="Quesada-Gordillo A.M."/>
            <person name="Fernandez-Martinez M."/>
            <person name="Vazquez E."/>
            <person name="Rubin M.R."/>
            <person name="Stoner T.H."/>
            <person name="Garlena R.A."/>
            <person name="Russell D.A."/>
            <person name="Pope W.H."/>
            <person name="Jacobs-Sera D."/>
            <person name="Hatfull G.F."/>
        </authorList>
    </citation>
    <scope>NUCLEOTIDE SEQUENCE [LARGE SCALE GENOMIC DNA]</scope>
</reference>
<name>A0A286MQG8_9CAUD</name>
<dbReference type="Proteomes" id="UP000225984">
    <property type="component" value="Segment"/>
</dbReference>
<proteinExistence type="predicted"/>
<gene>
    <name evidence="1" type="primary">59</name>
    <name evidence="1" type="ORF">SEA_GUUELAD_59</name>
</gene>